<proteinExistence type="predicted"/>
<dbReference type="PROSITE" id="PS50943">
    <property type="entry name" value="HTH_CROC1"/>
    <property type="match status" value="1"/>
</dbReference>
<dbReference type="SUPFAM" id="SSF47413">
    <property type="entry name" value="lambda repressor-like DNA-binding domains"/>
    <property type="match status" value="1"/>
</dbReference>
<dbReference type="SMART" id="SM00530">
    <property type="entry name" value="HTH_XRE"/>
    <property type="match status" value="1"/>
</dbReference>
<evidence type="ECO:0000259" key="1">
    <source>
        <dbReference type="PROSITE" id="PS50943"/>
    </source>
</evidence>
<evidence type="ECO:0000313" key="3">
    <source>
        <dbReference type="Proteomes" id="UP001551695"/>
    </source>
</evidence>
<dbReference type="PANTHER" id="PTHR35010:SF2">
    <property type="entry name" value="BLL4672 PROTEIN"/>
    <property type="match status" value="1"/>
</dbReference>
<keyword evidence="3" id="KW-1185">Reference proteome</keyword>
<dbReference type="InterPro" id="IPR010982">
    <property type="entry name" value="Lambda_DNA-bd_dom_sf"/>
</dbReference>
<dbReference type="Gene3D" id="1.10.260.40">
    <property type="entry name" value="lambda repressor-like DNA-binding domains"/>
    <property type="match status" value="1"/>
</dbReference>
<dbReference type="EMBL" id="JBFAKC010000005">
    <property type="protein sequence ID" value="MEV0708524.1"/>
    <property type="molecule type" value="Genomic_DNA"/>
</dbReference>
<feature type="domain" description="HTH cro/C1-type" evidence="1">
    <location>
        <begin position="37"/>
        <end position="79"/>
    </location>
</feature>
<gene>
    <name evidence="2" type="ORF">AB0I48_13250</name>
</gene>
<dbReference type="InterPro" id="IPR041413">
    <property type="entry name" value="MLTR_LBD"/>
</dbReference>
<dbReference type="Pfam" id="PF17765">
    <property type="entry name" value="MLTR_LBD"/>
    <property type="match status" value="1"/>
</dbReference>
<dbReference type="InterPro" id="IPR001387">
    <property type="entry name" value="Cro/C1-type_HTH"/>
</dbReference>
<name>A0ABV3FSX9_9NOCA</name>
<protein>
    <submittedName>
        <fullName evidence="2">Helix-turn-helix transcriptional regulator</fullName>
    </submittedName>
</protein>
<sequence length="284" mass="31163">MASELGDYLRACRARVRPDALGPRSSEIRRVPGARREEIGAAAGISPDYYTRIEQGRVLPSYQVLSTLAAALGLDEVETEHLQRLARGHRRNTSAPARHHVRSEVAAILGRFDDLPALVLGRSLEALAWTPVAATLLGLRADRERNMARRLFLCPDTRRLYPDWATVAAETVAHLRRITVQHPLDPATTGLVVELSCASEEFAELWSRHEVSGVRPVGKRFDHPLVGRFELRTEVLTLPEDQQTIAVYDALPGTPGVAALARLRALAASAHGRSDGPARHGPSR</sequence>
<organism evidence="2 3">
    <name type="scientific">Nocardia aurea</name>
    <dbReference type="NCBI Taxonomy" id="2144174"/>
    <lineage>
        <taxon>Bacteria</taxon>
        <taxon>Bacillati</taxon>
        <taxon>Actinomycetota</taxon>
        <taxon>Actinomycetes</taxon>
        <taxon>Mycobacteriales</taxon>
        <taxon>Nocardiaceae</taxon>
        <taxon>Nocardia</taxon>
    </lineage>
</organism>
<dbReference type="CDD" id="cd00093">
    <property type="entry name" value="HTH_XRE"/>
    <property type="match status" value="1"/>
</dbReference>
<evidence type="ECO:0000313" key="2">
    <source>
        <dbReference type="EMBL" id="MEV0708524.1"/>
    </source>
</evidence>
<dbReference type="Gene3D" id="3.30.450.180">
    <property type="match status" value="1"/>
</dbReference>
<dbReference type="Proteomes" id="UP001551695">
    <property type="component" value="Unassembled WGS sequence"/>
</dbReference>
<dbReference type="PANTHER" id="PTHR35010">
    <property type="entry name" value="BLL4672 PROTEIN-RELATED"/>
    <property type="match status" value="1"/>
</dbReference>
<accession>A0ABV3FSX9</accession>
<dbReference type="RefSeq" id="WP_357783350.1">
    <property type="nucleotide sequence ID" value="NZ_JBFAKC010000005.1"/>
</dbReference>
<dbReference type="Pfam" id="PF13560">
    <property type="entry name" value="HTH_31"/>
    <property type="match status" value="1"/>
</dbReference>
<comment type="caution">
    <text evidence="2">The sequence shown here is derived from an EMBL/GenBank/DDBJ whole genome shotgun (WGS) entry which is preliminary data.</text>
</comment>
<reference evidence="2 3" key="1">
    <citation type="submission" date="2024-06" db="EMBL/GenBank/DDBJ databases">
        <title>The Natural Products Discovery Center: Release of the First 8490 Sequenced Strains for Exploring Actinobacteria Biosynthetic Diversity.</title>
        <authorList>
            <person name="Kalkreuter E."/>
            <person name="Kautsar S.A."/>
            <person name="Yang D."/>
            <person name="Bader C.D."/>
            <person name="Teijaro C.N."/>
            <person name="Fluegel L."/>
            <person name="Davis C.M."/>
            <person name="Simpson J.R."/>
            <person name="Lauterbach L."/>
            <person name="Steele A.D."/>
            <person name="Gui C."/>
            <person name="Meng S."/>
            <person name="Li G."/>
            <person name="Viehrig K."/>
            <person name="Ye F."/>
            <person name="Su P."/>
            <person name="Kiefer A.F."/>
            <person name="Nichols A."/>
            <person name="Cepeda A.J."/>
            <person name="Yan W."/>
            <person name="Fan B."/>
            <person name="Jiang Y."/>
            <person name="Adhikari A."/>
            <person name="Zheng C.-J."/>
            <person name="Schuster L."/>
            <person name="Cowan T.M."/>
            <person name="Smanski M.J."/>
            <person name="Chevrette M.G."/>
            <person name="De Carvalho L.P.S."/>
            <person name="Shen B."/>
        </authorList>
    </citation>
    <scope>NUCLEOTIDE SEQUENCE [LARGE SCALE GENOMIC DNA]</scope>
    <source>
        <strain evidence="2 3">NPDC050403</strain>
    </source>
</reference>